<dbReference type="EMBL" id="MU001893">
    <property type="protein sequence ID" value="KAF2794370.1"/>
    <property type="molecule type" value="Genomic_DNA"/>
</dbReference>
<protein>
    <submittedName>
        <fullName evidence="1">Uncharacterized protein</fullName>
    </submittedName>
</protein>
<gene>
    <name evidence="1" type="ORF">K505DRAFT_27871</name>
</gene>
<evidence type="ECO:0000313" key="1">
    <source>
        <dbReference type="EMBL" id="KAF2794370.1"/>
    </source>
</evidence>
<name>A0A6A6XCR3_9PLEO</name>
<keyword evidence="2" id="KW-1185">Reference proteome</keyword>
<evidence type="ECO:0000313" key="2">
    <source>
        <dbReference type="Proteomes" id="UP000799757"/>
    </source>
</evidence>
<proteinExistence type="predicted"/>
<dbReference type="Proteomes" id="UP000799757">
    <property type="component" value="Unassembled WGS sequence"/>
</dbReference>
<dbReference type="AlphaFoldDB" id="A0A6A6XCR3"/>
<sequence>MLTHDFFFSILLPRLSSSCSLFFDPRPLIISLSLCCEVVGKARLFASFIIIVRSFNRPHLQSSPEAGIDSAPTPQPVISPLLRPSPGARCRYSSPQTVLYLSSSNADRCRPRGSCVVLLFTPNRQWVPFWSSIRSCSPCIKCPGCH</sequence>
<reference evidence="1" key="1">
    <citation type="journal article" date="2020" name="Stud. Mycol.">
        <title>101 Dothideomycetes genomes: a test case for predicting lifestyles and emergence of pathogens.</title>
        <authorList>
            <person name="Haridas S."/>
            <person name="Albert R."/>
            <person name="Binder M."/>
            <person name="Bloem J."/>
            <person name="Labutti K."/>
            <person name="Salamov A."/>
            <person name="Andreopoulos B."/>
            <person name="Baker S."/>
            <person name="Barry K."/>
            <person name="Bills G."/>
            <person name="Bluhm B."/>
            <person name="Cannon C."/>
            <person name="Castanera R."/>
            <person name="Culley D."/>
            <person name="Daum C."/>
            <person name="Ezra D."/>
            <person name="Gonzalez J."/>
            <person name="Henrissat B."/>
            <person name="Kuo A."/>
            <person name="Liang C."/>
            <person name="Lipzen A."/>
            <person name="Lutzoni F."/>
            <person name="Magnuson J."/>
            <person name="Mondo S."/>
            <person name="Nolan M."/>
            <person name="Ohm R."/>
            <person name="Pangilinan J."/>
            <person name="Park H.-J."/>
            <person name="Ramirez L."/>
            <person name="Alfaro M."/>
            <person name="Sun H."/>
            <person name="Tritt A."/>
            <person name="Yoshinaga Y."/>
            <person name="Zwiers L.-H."/>
            <person name="Turgeon B."/>
            <person name="Goodwin S."/>
            <person name="Spatafora J."/>
            <person name="Crous P."/>
            <person name="Grigoriev I."/>
        </authorList>
    </citation>
    <scope>NUCLEOTIDE SEQUENCE</scope>
    <source>
        <strain evidence="1">CBS 109.77</strain>
    </source>
</reference>
<organism evidence="1 2">
    <name type="scientific">Melanomma pulvis-pyrius CBS 109.77</name>
    <dbReference type="NCBI Taxonomy" id="1314802"/>
    <lineage>
        <taxon>Eukaryota</taxon>
        <taxon>Fungi</taxon>
        <taxon>Dikarya</taxon>
        <taxon>Ascomycota</taxon>
        <taxon>Pezizomycotina</taxon>
        <taxon>Dothideomycetes</taxon>
        <taxon>Pleosporomycetidae</taxon>
        <taxon>Pleosporales</taxon>
        <taxon>Melanommataceae</taxon>
        <taxon>Melanomma</taxon>
    </lineage>
</organism>
<accession>A0A6A6XCR3</accession>